<dbReference type="InParanoid" id="A0A0D0CZH6"/>
<dbReference type="HOGENOM" id="CLU_032278_1_1_1"/>
<dbReference type="EMBL" id="KN825869">
    <property type="protein sequence ID" value="KIK81088.1"/>
    <property type="molecule type" value="Genomic_DNA"/>
</dbReference>
<dbReference type="OrthoDB" id="2678783at2759"/>
<accession>A0A0D0CZH6</accession>
<evidence type="ECO:0000313" key="2">
    <source>
        <dbReference type="Proteomes" id="UP000054538"/>
    </source>
</evidence>
<sequence length="194" mass="21350">KPLCDYTNADLLVPADSRWKNNFLDTVILCAGSQEDIWVIPYETMASALHKIFNVVYPDVEYRVTTQGAVFGVAYQCLGSWHTAFMSAALAMEINFFSSLVLRDEEDLDTKESDECICELVSELIQPPSYPLINEDHKNPDPAHNFQSPFILQLIATSHLTSIANAVNVPTLGTKNLSQGHGMEGIISTATAAV</sequence>
<feature type="non-terminal residue" evidence="1">
    <location>
        <position position="194"/>
    </location>
</feature>
<name>A0A0D0CZH6_9AGAM</name>
<feature type="non-terminal residue" evidence="1">
    <location>
        <position position="1"/>
    </location>
</feature>
<evidence type="ECO:0000313" key="1">
    <source>
        <dbReference type="EMBL" id="KIK81088.1"/>
    </source>
</evidence>
<gene>
    <name evidence="1" type="ORF">PAXRUDRAFT_96833</name>
</gene>
<protein>
    <submittedName>
        <fullName evidence="1">Uncharacterized protein</fullName>
    </submittedName>
</protein>
<proteinExistence type="predicted"/>
<dbReference type="Proteomes" id="UP000054538">
    <property type="component" value="Unassembled WGS sequence"/>
</dbReference>
<reference evidence="2" key="2">
    <citation type="submission" date="2015-01" db="EMBL/GenBank/DDBJ databases">
        <title>Evolutionary Origins and Diversification of the Mycorrhizal Mutualists.</title>
        <authorList>
            <consortium name="DOE Joint Genome Institute"/>
            <consortium name="Mycorrhizal Genomics Consortium"/>
            <person name="Kohler A."/>
            <person name="Kuo A."/>
            <person name="Nagy L.G."/>
            <person name="Floudas D."/>
            <person name="Copeland A."/>
            <person name="Barry K.W."/>
            <person name="Cichocki N."/>
            <person name="Veneault-Fourrey C."/>
            <person name="LaButti K."/>
            <person name="Lindquist E.A."/>
            <person name="Lipzen A."/>
            <person name="Lundell T."/>
            <person name="Morin E."/>
            <person name="Murat C."/>
            <person name="Riley R."/>
            <person name="Ohm R."/>
            <person name="Sun H."/>
            <person name="Tunlid A."/>
            <person name="Henrissat B."/>
            <person name="Grigoriev I.V."/>
            <person name="Hibbett D.S."/>
            <person name="Martin F."/>
        </authorList>
    </citation>
    <scope>NUCLEOTIDE SEQUENCE [LARGE SCALE GENOMIC DNA]</scope>
    <source>
        <strain evidence="2">Ve08.2h10</strain>
    </source>
</reference>
<keyword evidence="2" id="KW-1185">Reference proteome</keyword>
<dbReference type="AlphaFoldDB" id="A0A0D0CZH6"/>
<organism evidence="1 2">
    <name type="scientific">Paxillus rubicundulus Ve08.2h10</name>
    <dbReference type="NCBI Taxonomy" id="930991"/>
    <lineage>
        <taxon>Eukaryota</taxon>
        <taxon>Fungi</taxon>
        <taxon>Dikarya</taxon>
        <taxon>Basidiomycota</taxon>
        <taxon>Agaricomycotina</taxon>
        <taxon>Agaricomycetes</taxon>
        <taxon>Agaricomycetidae</taxon>
        <taxon>Boletales</taxon>
        <taxon>Paxilineae</taxon>
        <taxon>Paxillaceae</taxon>
        <taxon>Paxillus</taxon>
    </lineage>
</organism>
<reference evidence="1 2" key="1">
    <citation type="submission" date="2014-04" db="EMBL/GenBank/DDBJ databases">
        <authorList>
            <consortium name="DOE Joint Genome Institute"/>
            <person name="Kuo A."/>
            <person name="Kohler A."/>
            <person name="Jargeat P."/>
            <person name="Nagy L.G."/>
            <person name="Floudas D."/>
            <person name="Copeland A."/>
            <person name="Barry K.W."/>
            <person name="Cichocki N."/>
            <person name="Veneault-Fourrey C."/>
            <person name="LaButti K."/>
            <person name="Lindquist E.A."/>
            <person name="Lipzen A."/>
            <person name="Lundell T."/>
            <person name="Morin E."/>
            <person name="Murat C."/>
            <person name="Sun H."/>
            <person name="Tunlid A."/>
            <person name="Henrissat B."/>
            <person name="Grigoriev I.V."/>
            <person name="Hibbett D.S."/>
            <person name="Martin F."/>
            <person name="Nordberg H.P."/>
            <person name="Cantor M.N."/>
            <person name="Hua S.X."/>
        </authorList>
    </citation>
    <scope>NUCLEOTIDE SEQUENCE [LARGE SCALE GENOMIC DNA]</scope>
    <source>
        <strain evidence="1 2">Ve08.2h10</strain>
    </source>
</reference>